<organism evidence="9 10">
    <name type="scientific">Algoriphagus pacificus</name>
    <dbReference type="NCBI Taxonomy" id="2811234"/>
    <lineage>
        <taxon>Bacteria</taxon>
        <taxon>Pseudomonadati</taxon>
        <taxon>Bacteroidota</taxon>
        <taxon>Cytophagia</taxon>
        <taxon>Cytophagales</taxon>
        <taxon>Cyclobacteriaceae</taxon>
        <taxon>Algoriphagus</taxon>
    </lineage>
</organism>
<dbReference type="InterPro" id="IPR023996">
    <property type="entry name" value="TonB-dep_OMP_SusC/RagA"/>
</dbReference>
<keyword evidence="5 7" id="KW-0472">Membrane</keyword>
<dbReference type="NCBIfam" id="TIGR04057">
    <property type="entry name" value="SusC_RagA_signa"/>
    <property type="match status" value="1"/>
</dbReference>
<comment type="similarity">
    <text evidence="7">Belongs to the TonB-dependent receptor family.</text>
</comment>
<comment type="subcellular location">
    <subcellularLocation>
        <location evidence="1 7">Cell outer membrane</location>
        <topology evidence="1 7">Multi-pass membrane protein</topology>
    </subcellularLocation>
</comment>
<evidence type="ECO:0000256" key="6">
    <source>
        <dbReference type="ARBA" id="ARBA00023237"/>
    </source>
</evidence>
<dbReference type="Proteomes" id="UP000664480">
    <property type="component" value="Unassembled WGS sequence"/>
</dbReference>
<evidence type="ECO:0000256" key="5">
    <source>
        <dbReference type="ARBA" id="ARBA00023136"/>
    </source>
</evidence>
<comment type="caution">
    <text evidence="9">The sequence shown here is derived from an EMBL/GenBank/DDBJ whole genome shotgun (WGS) entry which is preliminary data.</text>
</comment>
<feature type="domain" description="TonB-dependent receptor plug" evidence="8">
    <location>
        <begin position="137"/>
        <end position="246"/>
    </location>
</feature>
<gene>
    <name evidence="9" type="ORF">J0A69_16040</name>
</gene>
<keyword evidence="2 7" id="KW-0813">Transport</keyword>
<dbReference type="SUPFAM" id="SSF49464">
    <property type="entry name" value="Carboxypeptidase regulatory domain-like"/>
    <property type="match status" value="1"/>
</dbReference>
<sequence length="1051" mass="115105">MKKSFTKHELLKRGRSEKFTLKLPLLMLLLLTFQVSFVNAFQTSNQVTGVVTSDFDGLPIPGVVVLVKGTSQGSVTDVDGKYSIQVPGAESVLIFSLIGFESQEITVGSQSQINVILAESESLLDEVVVVGYGEQKKLNLTGSVETIKFDDAVNQPVTNSAQLMYGKFSGVQLTQSTGLPGSDGSSIVIRGIGSFGGTNPLVVIDNIQYDGLAEFNNLAPSDIESISVLKDASASAIYGARGANGVLVVTTKKGTKGKFSVDYNNYFGVQQVTVIPEYLDAVNYALLRNERDLNVNGPNAALRFSEADIEAIRNGTNPDQFSNTKWSNVALRNAPIQNHYLSFSGGTDRTTFRLSLGYLNQEAVVRGKFKSDRYNLGINLSIKPNEWLTISNVTNAFWSKFVGPSGGASAITGETGIINQFQRSSPVAPVYYSNGELAVVDGAYQNVNFSYPINNVLLTGTYGDYSNDNINISERIGLSAQIAKGLVFETSGSAIINFANISNFRPTLVTRDWEGNIVGQNDVNDLNNNLNFNYRLMNENILRYNFTIDNSHNLGFMLGHSVIYDKVDGFSGSLQGFPSDAIQEFDGGGVLNPSVSGGANEEAWQSFFARVNYNFQEKYLFEANVRRDGSSKFGPTNRYGTFPSLSAGWNIARENFLNTSETLTELKIRASWGISGNDRIGNYIFEQSYNSGLDYQLGQDVIVPAVALTSLSNPLITWETIEQFDIGVDASFFSNKLNLTADYFKRTSSDILYTNFPIPNTIGVTNLAAQNAAGMENKGFELSLGYRENIGKVKFNVSANLTRMADNKVTDLGPGGEETIGGNTIIRIGVPFNSYYGYQVVGIFQTQEEVDNAPKQFGSNLTAPGDFQYADISGPEGVPDGVVNAMDRTIIGNPFPRWIYGMNANLQFSGFDLNMVFQGIGKVDRLLNSNGQLPMDGDRNNALSYWIDRWTPENPSETLPRIGGVNNSVTSTFYIQDMSYLRLRNIELGYTIPSTISKKVLIQKARIFVSGQNLLTFTKVENFDPERQRGGNTDQTTPLYKVISAGINIKF</sequence>
<dbReference type="InterPro" id="IPR012910">
    <property type="entry name" value="Plug_dom"/>
</dbReference>
<evidence type="ECO:0000259" key="8">
    <source>
        <dbReference type="Pfam" id="PF07715"/>
    </source>
</evidence>
<keyword evidence="4 7" id="KW-0812">Transmembrane</keyword>
<keyword evidence="6 7" id="KW-0998">Cell outer membrane</keyword>
<evidence type="ECO:0000256" key="2">
    <source>
        <dbReference type="ARBA" id="ARBA00022448"/>
    </source>
</evidence>
<name>A0ABS3CIM8_9BACT</name>
<dbReference type="InterPro" id="IPR037066">
    <property type="entry name" value="Plug_dom_sf"/>
</dbReference>
<evidence type="ECO:0000256" key="1">
    <source>
        <dbReference type="ARBA" id="ARBA00004571"/>
    </source>
</evidence>
<proteinExistence type="inferred from homology"/>
<dbReference type="Gene3D" id="2.60.40.1120">
    <property type="entry name" value="Carboxypeptidase-like, regulatory domain"/>
    <property type="match status" value="1"/>
</dbReference>
<dbReference type="SUPFAM" id="SSF56935">
    <property type="entry name" value="Porins"/>
    <property type="match status" value="1"/>
</dbReference>
<accession>A0ABS3CIM8</accession>
<keyword evidence="10" id="KW-1185">Reference proteome</keyword>
<keyword evidence="9" id="KW-0675">Receptor</keyword>
<reference evidence="9 10" key="1">
    <citation type="submission" date="2021-03" db="EMBL/GenBank/DDBJ databases">
        <title>novel species isolated from a fishpond in China.</title>
        <authorList>
            <person name="Lu H."/>
            <person name="Cai Z."/>
        </authorList>
    </citation>
    <scope>NUCLEOTIDE SEQUENCE [LARGE SCALE GENOMIC DNA]</scope>
    <source>
        <strain evidence="9 10">YJ13C</strain>
    </source>
</reference>
<evidence type="ECO:0000313" key="10">
    <source>
        <dbReference type="Proteomes" id="UP000664480"/>
    </source>
</evidence>
<evidence type="ECO:0000313" key="9">
    <source>
        <dbReference type="EMBL" id="MBN7816957.1"/>
    </source>
</evidence>
<evidence type="ECO:0000256" key="4">
    <source>
        <dbReference type="ARBA" id="ARBA00022692"/>
    </source>
</evidence>
<dbReference type="Pfam" id="PF07715">
    <property type="entry name" value="Plug"/>
    <property type="match status" value="1"/>
</dbReference>
<dbReference type="RefSeq" id="WP_206587609.1">
    <property type="nucleotide sequence ID" value="NZ_JAFKCU010000003.1"/>
</dbReference>
<dbReference type="Pfam" id="PF13715">
    <property type="entry name" value="CarbopepD_reg_2"/>
    <property type="match status" value="1"/>
</dbReference>
<dbReference type="InterPro" id="IPR023997">
    <property type="entry name" value="TonB-dep_OMP_SusC/RagA_CS"/>
</dbReference>
<evidence type="ECO:0000256" key="3">
    <source>
        <dbReference type="ARBA" id="ARBA00022452"/>
    </source>
</evidence>
<dbReference type="EMBL" id="JAFKCU010000003">
    <property type="protein sequence ID" value="MBN7816957.1"/>
    <property type="molecule type" value="Genomic_DNA"/>
</dbReference>
<dbReference type="NCBIfam" id="TIGR04056">
    <property type="entry name" value="OMP_RagA_SusC"/>
    <property type="match status" value="1"/>
</dbReference>
<dbReference type="InterPro" id="IPR008969">
    <property type="entry name" value="CarboxyPept-like_regulatory"/>
</dbReference>
<dbReference type="Gene3D" id="2.170.130.10">
    <property type="entry name" value="TonB-dependent receptor, plug domain"/>
    <property type="match status" value="1"/>
</dbReference>
<evidence type="ECO:0000256" key="7">
    <source>
        <dbReference type="PROSITE-ProRule" id="PRU01360"/>
    </source>
</evidence>
<protein>
    <submittedName>
        <fullName evidence="9">TonB-dependent receptor</fullName>
    </submittedName>
</protein>
<dbReference type="InterPro" id="IPR039426">
    <property type="entry name" value="TonB-dep_rcpt-like"/>
</dbReference>
<dbReference type="PROSITE" id="PS52016">
    <property type="entry name" value="TONB_DEPENDENT_REC_3"/>
    <property type="match status" value="1"/>
</dbReference>
<dbReference type="InterPro" id="IPR036942">
    <property type="entry name" value="Beta-barrel_TonB_sf"/>
</dbReference>
<keyword evidence="3 7" id="KW-1134">Transmembrane beta strand</keyword>
<dbReference type="Gene3D" id="2.40.170.20">
    <property type="entry name" value="TonB-dependent receptor, beta-barrel domain"/>
    <property type="match status" value="1"/>
</dbReference>